<keyword evidence="3 6" id="KW-0812">Transmembrane</keyword>
<dbReference type="GO" id="GO:0005737">
    <property type="term" value="C:cytoplasm"/>
    <property type="evidence" value="ECO:0007669"/>
    <property type="project" value="UniProtKB-ARBA"/>
</dbReference>
<feature type="transmembrane region" description="Helical" evidence="6">
    <location>
        <begin position="80"/>
        <end position="98"/>
    </location>
</feature>
<evidence type="ECO:0000256" key="3">
    <source>
        <dbReference type="ARBA" id="ARBA00022692"/>
    </source>
</evidence>
<keyword evidence="8" id="KW-1185">Reference proteome</keyword>
<organism evidence="7 8">
    <name type="scientific">Rhynchospora pubera</name>
    <dbReference type="NCBI Taxonomy" id="906938"/>
    <lineage>
        <taxon>Eukaryota</taxon>
        <taxon>Viridiplantae</taxon>
        <taxon>Streptophyta</taxon>
        <taxon>Embryophyta</taxon>
        <taxon>Tracheophyta</taxon>
        <taxon>Spermatophyta</taxon>
        <taxon>Magnoliopsida</taxon>
        <taxon>Liliopsida</taxon>
        <taxon>Poales</taxon>
        <taxon>Cyperaceae</taxon>
        <taxon>Cyperoideae</taxon>
        <taxon>Rhynchosporeae</taxon>
        <taxon>Rhynchospora</taxon>
    </lineage>
</organism>
<evidence type="ECO:0000313" key="7">
    <source>
        <dbReference type="EMBL" id="KAJ4747831.1"/>
    </source>
</evidence>
<dbReference type="Pfam" id="PF05078">
    <property type="entry name" value="DUF679"/>
    <property type="match status" value="1"/>
</dbReference>
<dbReference type="Proteomes" id="UP001140206">
    <property type="component" value="Chromosome 5"/>
</dbReference>
<comment type="similarity">
    <text evidence="2">Belongs to the plant DMP1 protein family.</text>
</comment>
<feature type="transmembrane region" description="Helical" evidence="6">
    <location>
        <begin position="180"/>
        <end position="199"/>
    </location>
</feature>
<dbReference type="InterPro" id="IPR007770">
    <property type="entry name" value="DMP"/>
</dbReference>
<evidence type="ECO:0000256" key="4">
    <source>
        <dbReference type="ARBA" id="ARBA00022989"/>
    </source>
</evidence>
<dbReference type="EMBL" id="JAMFTS010000005">
    <property type="protein sequence ID" value="KAJ4747831.1"/>
    <property type="molecule type" value="Genomic_DNA"/>
</dbReference>
<evidence type="ECO:0000256" key="2">
    <source>
        <dbReference type="ARBA" id="ARBA00008707"/>
    </source>
</evidence>
<keyword evidence="5 6" id="KW-0472">Membrane</keyword>
<dbReference type="GO" id="GO:0010256">
    <property type="term" value="P:endomembrane system organization"/>
    <property type="evidence" value="ECO:0007669"/>
    <property type="project" value="TreeGrafter"/>
</dbReference>
<dbReference type="PANTHER" id="PTHR31621:SF37">
    <property type="entry name" value="OS01G0882400 PROTEIN"/>
    <property type="match status" value="1"/>
</dbReference>
<feature type="transmembrane region" description="Helical" evidence="6">
    <location>
        <begin position="110"/>
        <end position="127"/>
    </location>
</feature>
<proteinExistence type="inferred from homology"/>
<comment type="subcellular location">
    <subcellularLocation>
        <location evidence="1">Membrane</location>
        <topology evidence="1">Multi-pass membrane protein</topology>
    </subcellularLocation>
</comment>
<dbReference type="PANTHER" id="PTHR31621">
    <property type="entry name" value="PROTEIN DMP3"/>
    <property type="match status" value="1"/>
</dbReference>
<evidence type="ECO:0000256" key="1">
    <source>
        <dbReference type="ARBA" id="ARBA00004141"/>
    </source>
</evidence>
<keyword evidence="4 6" id="KW-1133">Transmembrane helix</keyword>
<evidence type="ECO:0000256" key="6">
    <source>
        <dbReference type="SAM" id="Phobius"/>
    </source>
</evidence>
<dbReference type="GO" id="GO:0016020">
    <property type="term" value="C:membrane"/>
    <property type="evidence" value="ECO:0007669"/>
    <property type="project" value="UniProtKB-SubCell"/>
</dbReference>
<dbReference type="AlphaFoldDB" id="A0AAV8BX89"/>
<comment type="caution">
    <text evidence="7">The sequence shown here is derived from an EMBL/GenBank/DDBJ whole genome shotgun (WGS) entry which is preliminary data.</text>
</comment>
<reference evidence="7" key="1">
    <citation type="submission" date="2022-08" db="EMBL/GenBank/DDBJ databases">
        <authorList>
            <person name="Marques A."/>
        </authorList>
    </citation>
    <scope>NUCLEOTIDE SEQUENCE</scope>
    <source>
        <strain evidence="7">RhyPub2mFocal</strain>
        <tissue evidence="7">Leaves</tissue>
    </source>
</reference>
<evidence type="ECO:0000256" key="5">
    <source>
        <dbReference type="ARBA" id="ARBA00023136"/>
    </source>
</evidence>
<protein>
    <submittedName>
        <fullName evidence="7">Uncharacterized protein</fullName>
    </submittedName>
</protein>
<name>A0AAV8BX89_9POAL</name>
<sequence>MASNDQETKLLIEPQIDSGSDSDHESDNCTDEPSLMYILNLVLSGTARLNILLPTATILGFTIFAPLFTNDGHCNTINKYLAIVFILLCAASCIFFSLTDSFRSPRGRHLYYGVATWHGIWTFNAKLRRRRMTNLADYRLRWMDLFHVMLSLVAFGTFAASHHDVVACYYPSVPRKVTNTAPLVVGFVYPKSLLFQFSLSQLKTAHSHFSHTQSHESLKSDRQKKAIVRN</sequence>
<feature type="transmembrane region" description="Helical" evidence="6">
    <location>
        <begin position="49"/>
        <end position="68"/>
    </location>
</feature>
<gene>
    <name evidence="7" type="ORF">LUZ62_082236</name>
</gene>
<accession>A0AAV8BX89</accession>
<evidence type="ECO:0000313" key="8">
    <source>
        <dbReference type="Proteomes" id="UP001140206"/>
    </source>
</evidence>
<feature type="transmembrane region" description="Helical" evidence="6">
    <location>
        <begin position="139"/>
        <end position="160"/>
    </location>
</feature>